<organism evidence="1 2">
    <name type="scientific">Diphasiastrum complanatum</name>
    <name type="common">Issler's clubmoss</name>
    <name type="synonym">Lycopodium complanatum</name>
    <dbReference type="NCBI Taxonomy" id="34168"/>
    <lineage>
        <taxon>Eukaryota</taxon>
        <taxon>Viridiplantae</taxon>
        <taxon>Streptophyta</taxon>
        <taxon>Embryophyta</taxon>
        <taxon>Tracheophyta</taxon>
        <taxon>Lycopodiopsida</taxon>
        <taxon>Lycopodiales</taxon>
        <taxon>Lycopodiaceae</taxon>
        <taxon>Lycopodioideae</taxon>
        <taxon>Diphasiastrum</taxon>
    </lineage>
</organism>
<comment type="caution">
    <text evidence="1">The sequence shown here is derived from an EMBL/GenBank/DDBJ whole genome shotgun (WGS) entry which is preliminary data.</text>
</comment>
<gene>
    <name evidence="1" type="ORF">O6H91_11G078600</name>
</gene>
<sequence length="435" mass="48871">MRIVQKIRRSFLLRLPSYLPNCSVRGLFGQVNFTVMMTSGDNINRDGGSVGALVQKDTSSEEQVVIVEKLKSVSMLTLNRPKVLNSINLPLVSRVAELYEEWEKDEHVKCILTKGAGRVFSAGGDLRMFYSIGKRDESWKEVVYKKYWLDYHIHTFKKPIVAFWHGLVMGGGAGLTVACKFRIATEKTIFSLPEAAIGYHTDCAASYYLPRLKGHFGTYLAITGARLTGAEVFVSGLATHFVPSQSLLDVEKRLVALDTGDVNAIKSTIDEFSIIPELDQQSVLNRLDLVEKIFSKDSIEEITAVLLAEMEDAHDEWLKDAAKALKRSSPLGLKQTFRSVSEGRNRTLADCLRVEYRVTLNALRATISNDFYEGMRATVIEKDNSPTWNPATLPEVTSEKLDLVFQPFKEEDELQLPAEGKIPRWGGKYEHSQIR</sequence>
<dbReference type="EMBL" id="CM055102">
    <property type="protein sequence ID" value="KAJ7539144.1"/>
    <property type="molecule type" value="Genomic_DNA"/>
</dbReference>
<keyword evidence="2" id="KW-1185">Reference proteome</keyword>
<dbReference type="Proteomes" id="UP001162992">
    <property type="component" value="Chromosome 11"/>
</dbReference>
<proteinExistence type="predicted"/>
<evidence type="ECO:0000313" key="1">
    <source>
        <dbReference type="EMBL" id="KAJ7539144.1"/>
    </source>
</evidence>
<name>A0ACC2CAT2_DIPCM</name>
<protein>
    <submittedName>
        <fullName evidence="1">Uncharacterized protein</fullName>
    </submittedName>
</protein>
<evidence type="ECO:0000313" key="2">
    <source>
        <dbReference type="Proteomes" id="UP001162992"/>
    </source>
</evidence>
<accession>A0ACC2CAT2</accession>
<reference evidence="2" key="1">
    <citation type="journal article" date="2024" name="Proc. Natl. Acad. Sci. U.S.A.">
        <title>Extraordinary preservation of gene collinearity over three hundred million years revealed in homosporous lycophytes.</title>
        <authorList>
            <person name="Li C."/>
            <person name="Wickell D."/>
            <person name="Kuo L.Y."/>
            <person name="Chen X."/>
            <person name="Nie B."/>
            <person name="Liao X."/>
            <person name="Peng D."/>
            <person name="Ji J."/>
            <person name="Jenkins J."/>
            <person name="Williams M."/>
            <person name="Shu S."/>
            <person name="Plott C."/>
            <person name="Barry K."/>
            <person name="Rajasekar S."/>
            <person name="Grimwood J."/>
            <person name="Han X."/>
            <person name="Sun S."/>
            <person name="Hou Z."/>
            <person name="He W."/>
            <person name="Dai G."/>
            <person name="Sun C."/>
            <person name="Schmutz J."/>
            <person name="Leebens-Mack J.H."/>
            <person name="Li F.W."/>
            <person name="Wang L."/>
        </authorList>
    </citation>
    <scope>NUCLEOTIDE SEQUENCE [LARGE SCALE GENOMIC DNA]</scope>
    <source>
        <strain evidence="2">cv. PW_Plant_1</strain>
    </source>
</reference>